<dbReference type="PATRIC" id="fig|1097667.3.peg.187"/>
<dbReference type="InterPro" id="IPR029061">
    <property type="entry name" value="THDP-binding"/>
</dbReference>
<dbReference type="SUPFAM" id="SSF53323">
    <property type="entry name" value="Pyruvate-ferredoxin oxidoreductase, PFOR, domain III"/>
    <property type="match status" value="1"/>
</dbReference>
<dbReference type="Gene3D" id="3.40.50.970">
    <property type="match status" value="1"/>
</dbReference>
<dbReference type="GO" id="GO:0000287">
    <property type="term" value="F:magnesium ion binding"/>
    <property type="evidence" value="ECO:0007669"/>
    <property type="project" value="UniProtKB-ARBA"/>
</dbReference>
<dbReference type="InterPro" id="IPR019752">
    <property type="entry name" value="Pyrv/ketoisovalerate_OxRed_cat"/>
</dbReference>
<keyword evidence="1" id="KW-0560">Oxidoreductase</keyword>
<feature type="domain" description="DUF6537" evidence="3">
    <location>
        <begin position="970"/>
        <end position="1166"/>
    </location>
</feature>
<dbReference type="InterPro" id="IPR002880">
    <property type="entry name" value="Pyrv_Fd/Flavodoxin_OxRdtase_N"/>
</dbReference>
<evidence type="ECO:0000256" key="1">
    <source>
        <dbReference type="ARBA" id="ARBA00023002"/>
    </source>
</evidence>
<dbReference type="GO" id="GO:0016903">
    <property type="term" value="F:oxidoreductase activity, acting on the aldehyde or oxo group of donors"/>
    <property type="evidence" value="ECO:0007669"/>
    <property type="project" value="InterPro"/>
</dbReference>
<protein>
    <submittedName>
        <fullName evidence="4">Indolepyruvate ferredoxin oxidoreductase</fullName>
    </submittedName>
</protein>
<evidence type="ECO:0000259" key="3">
    <source>
        <dbReference type="Pfam" id="PF20169"/>
    </source>
</evidence>
<dbReference type="EMBL" id="AGUD01000006">
    <property type="protein sequence ID" value="EHN12883.1"/>
    <property type="molecule type" value="Genomic_DNA"/>
</dbReference>
<keyword evidence="4" id="KW-0670">Pyruvate</keyword>
<gene>
    <name evidence="4" type="ORF">PAI11_01880</name>
</gene>
<dbReference type="Proteomes" id="UP000005143">
    <property type="component" value="Unassembled WGS sequence"/>
</dbReference>
<proteinExistence type="predicted"/>
<dbReference type="CDD" id="cd07034">
    <property type="entry name" value="TPP_PYR_PFOR_IOR-alpha_like"/>
    <property type="match status" value="1"/>
</dbReference>
<organism evidence="4 5">
    <name type="scientific">Patulibacter medicamentivorans</name>
    <dbReference type="NCBI Taxonomy" id="1097667"/>
    <lineage>
        <taxon>Bacteria</taxon>
        <taxon>Bacillati</taxon>
        <taxon>Actinomycetota</taxon>
        <taxon>Thermoleophilia</taxon>
        <taxon>Solirubrobacterales</taxon>
        <taxon>Patulibacteraceae</taxon>
        <taxon>Patulibacter</taxon>
    </lineage>
</organism>
<dbReference type="PANTHER" id="PTHR48084">
    <property type="entry name" value="2-OXOGLUTARATE OXIDOREDUCTASE SUBUNIT KORB-RELATED"/>
    <property type="match status" value="1"/>
</dbReference>
<dbReference type="Gene3D" id="3.40.920.10">
    <property type="entry name" value="Pyruvate-ferredoxin oxidoreductase, PFOR, domain III"/>
    <property type="match status" value="1"/>
</dbReference>
<dbReference type="Pfam" id="PF01558">
    <property type="entry name" value="POR"/>
    <property type="match status" value="1"/>
</dbReference>
<dbReference type="NCBIfam" id="NF009588">
    <property type="entry name" value="PRK13029.1"/>
    <property type="match status" value="1"/>
</dbReference>
<reference evidence="4 5" key="1">
    <citation type="journal article" date="2013" name="Biodegradation">
        <title>Quantitative proteomic analysis of ibuprofen-degrading Patulibacter sp. strain I11.</title>
        <authorList>
            <person name="Almeida B."/>
            <person name="Kjeldal H."/>
            <person name="Lolas I."/>
            <person name="Knudsen A.D."/>
            <person name="Carvalho G."/>
            <person name="Nielsen K.L."/>
            <person name="Barreto Crespo M.T."/>
            <person name="Stensballe A."/>
            <person name="Nielsen J.L."/>
        </authorList>
    </citation>
    <scope>NUCLEOTIDE SEQUENCE [LARGE SCALE GENOMIC DNA]</scope>
    <source>
        <strain evidence="4 5">I11</strain>
    </source>
</reference>
<sequence length="1183" mass="126538">MTSLTVDRTVALADRYELRDGTVLLNGVQALVRLPLEQRRADRRRGNRTAGLISGYEGSPLGGYDLELGRSRKLLDEHDIVHQPAVNEELAATALMGSQQAHLQPSALFEGVFGLWYGKAPGLDRASDALRHANLMGVDRRSGALVCVGDDARAKSSTVPSSSELALMDLMIPVLLPADPQEVLAFGLHGIAMSRCSGLYSGLKIATNVADGTSSVSISEQLVVPVEPDTEIDGRPFRHRVSARMLGAPLLELEESMVGPRLEIARRYIVANRLNRIASRGPQDTVGIVAGGKAWRDLIEALSILGVRDRLESLGIRLLKIGAPFPLDVEQVREFAGGLREVVVVEEKRAFLELLVKEALYGALDRPIVVGKSDDRGAPLLRASADLDPGLIAAALRRRLSEHMDLDLEPTPPASTVNVTPASRALPLAPSPVTRTPYFCSGCPHNSSTKVPSGTLVGGGIGCHGLALLMPEERVGMLTGLCQMGGEGATWIGMSPFVSANHLVQNVGDGTFHHSGSLAVRAAVASGVNLTFKLLVNSAVAMTGGQAIVGGRTVPELCRLLESEGVARVIVTTEDVGRYRGVKLTGNVEVWDRSRLIEAQEELAKVAGVTVLLHDQECATELRRKRKRGRAETPSQRVFINERACEGCGDCGAKSNCLSVQPVETSFGRKTRIHQASCNVDVSCLEGDCPSFLTVTPSKRAATPTEATRTEAARIGDGIVLPDPAVRRPGQAVTVRLAGVGGTGIVTTAQVLAMAAHVDGLHVAGLDQVGLAQKGGAVISDLKFGPEPIEGANKLDEGCDAYLVCDLVAGTAAENLAPMRRESTVAVISTSVAPTAEQVIAVDAASSPVDELATRIEQRCTSSMRLRAQDIATALLGTDQVANTLVVGAAFQRGVLPLSLAALEEAIALNGTAVDLNLEALRLGRLAVVSPETVDRALEGSRPVREAPPVGASVQAIIDAVGAEAGSELGEIVVERVPDLVAYQSRRYAQAYADLVRDAQRVELERTGVQDGPLSRAVARYAYKLMAYKDEYEIARLSIDPALTAAVEQEFGPGARYAYKLHPPLLRALGLKRKLTLGRWFRPAFHVLYRLRRLRGTAFDPFGRAEVRRVERALVSEYRSQIEQVLEVLSPANHEAATSLAELPDLVRGYEELKLANVARYRERMAAAWNQLRSGPSPTARPG</sequence>
<keyword evidence="5" id="KW-1185">Reference proteome</keyword>
<evidence type="ECO:0000259" key="2">
    <source>
        <dbReference type="Pfam" id="PF01558"/>
    </source>
</evidence>
<feature type="domain" description="Pyruvate/ketoisovalerate oxidoreductase catalytic" evidence="2">
    <location>
        <begin position="741"/>
        <end position="925"/>
    </location>
</feature>
<accession>H0E080</accession>
<dbReference type="AlphaFoldDB" id="H0E080"/>
<dbReference type="NCBIfam" id="NF009589">
    <property type="entry name" value="PRK13030.1"/>
    <property type="match status" value="1"/>
</dbReference>
<dbReference type="InterPro" id="IPR009014">
    <property type="entry name" value="Transketo_C/PFOR_II"/>
</dbReference>
<dbReference type="Pfam" id="PF20169">
    <property type="entry name" value="DUF6537"/>
    <property type="match status" value="1"/>
</dbReference>
<dbReference type="SUPFAM" id="SSF52518">
    <property type="entry name" value="Thiamin diphosphate-binding fold (THDP-binding)"/>
    <property type="match status" value="2"/>
</dbReference>
<dbReference type="InterPro" id="IPR051457">
    <property type="entry name" value="2-oxoacid:Fd_oxidoreductase"/>
</dbReference>
<evidence type="ECO:0000313" key="5">
    <source>
        <dbReference type="Proteomes" id="UP000005143"/>
    </source>
</evidence>
<dbReference type="SUPFAM" id="SSF52922">
    <property type="entry name" value="TK C-terminal domain-like"/>
    <property type="match status" value="1"/>
</dbReference>
<name>H0E080_9ACTN</name>
<dbReference type="PANTHER" id="PTHR48084:SF3">
    <property type="entry name" value="SUBUNIT OF PYRUVATE:FLAVODOXIN OXIDOREDUCTASE"/>
    <property type="match status" value="1"/>
</dbReference>
<evidence type="ECO:0000313" key="4">
    <source>
        <dbReference type="EMBL" id="EHN12883.1"/>
    </source>
</evidence>
<comment type="caution">
    <text evidence="4">The sequence shown here is derived from an EMBL/GenBank/DDBJ whole genome shotgun (WGS) entry which is preliminary data.</text>
</comment>
<dbReference type="RefSeq" id="WP_007569874.1">
    <property type="nucleotide sequence ID" value="NZ_AGUD01000006.1"/>
</dbReference>
<dbReference type="InterPro" id="IPR002869">
    <property type="entry name" value="Pyrv_flavodox_OxRed_cen"/>
</dbReference>
<dbReference type="InterPro" id="IPR046667">
    <property type="entry name" value="DUF6537"/>
</dbReference>